<feature type="region of interest" description="Disordered" evidence="1">
    <location>
        <begin position="185"/>
        <end position="238"/>
    </location>
</feature>
<keyword evidence="2" id="KW-0812">Transmembrane</keyword>
<gene>
    <name evidence="3" type="ORF">AWJ20_5252</name>
</gene>
<dbReference type="Proteomes" id="UP000189580">
    <property type="component" value="Chromosome d"/>
</dbReference>
<organism evidence="3 4">
    <name type="scientific">Sugiyamaella lignohabitans</name>
    <dbReference type="NCBI Taxonomy" id="796027"/>
    <lineage>
        <taxon>Eukaryota</taxon>
        <taxon>Fungi</taxon>
        <taxon>Dikarya</taxon>
        <taxon>Ascomycota</taxon>
        <taxon>Saccharomycotina</taxon>
        <taxon>Dipodascomycetes</taxon>
        <taxon>Dipodascales</taxon>
        <taxon>Trichomonascaceae</taxon>
        <taxon>Sugiyamaella</taxon>
    </lineage>
</organism>
<evidence type="ECO:0000256" key="2">
    <source>
        <dbReference type="SAM" id="Phobius"/>
    </source>
</evidence>
<feature type="transmembrane region" description="Helical" evidence="2">
    <location>
        <begin position="49"/>
        <end position="73"/>
    </location>
</feature>
<evidence type="ECO:0000313" key="3">
    <source>
        <dbReference type="EMBL" id="ANB14287.1"/>
    </source>
</evidence>
<feature type="transmembrane region" description="Helical" evidence="2">
    <location>
        <begin position="258"/>
        <end position="276"/>
    </location>
</feature>
<keyword evidence="2" id="KW-0472">Membrane</keyword>
<keyword evidence="2" id="KW-1133">Transmembrane helix</keyword>
<accession>A0A161HLL4</accession>
<reference evidence="3 4" key="1">
    <citation type="submission" date="2016-02" db="EMBL/GenBank/DDBJ databases">
        <title>Complete genome sequence and transcriptome regulation of the pentose utilising yeast Sugiyamaella lignohabitans.</title>
        <authorList>
            <person name="Bellasio M."/>
            <person name="Peymann A."/>
            <person name="Valli M."/>
            <person name="Sipitzky M."/>
            <person name="Graf A."/>
            <person name="Sauer M."/>
            <person name="Marx H."/>
            <person name="Mattanovich D."/>
        </authorList>
    </citation>
    <scope>NUCLEOTIDE SEQUENCE [LARGE SCALE GENOMIC DNA]</scope>
    <source>
        <strain evidence="3 4">CBS 10342</strain>
    </source>
</reference>
<dbReference type="AlphaFoldDB" id="A0A161HLL4"/>
<dbReference type="PANTHER" id="PTHR38421">
    <property type="entry name" value="TRANSMEMBRANE PROTEIN USGS"/>
    <property type="match status" value="1"/>
</dbReference>
<keyword evidence="4" id="KW-1185">Reference proteome</keyword>
<dbReference type="PANTHER" id="PTHR38421:SF1">
    <property type="entry name" value="TRANSMEMBRANE PROTEIN"/>
    <property type="match status" value="1"/>
</dbReference>
<feature type="transmembrane region" description="Helical" evidence="2">
    <location>
        <begin position="350"/>
        <end position="375"/>
    </location>
</feature>
<dbReference type="RefSeq" id="XP_018736764.1">
    <property type="nucleotide sequence ID" value="XM_018882382.1"/>
</dbReference>
<proteinExistence type="predicted"/>
<dbReference type="GeneID" id="30037474"/>
<evidence type="ECO:0000256" key="1">
    <source>
        <dbReference type="SAM" id="MobiDB-lite"/>
    </source>
</evidence>
<feature type="transmembrane region" description="Helical" evidence="2">
    <location>
        <begin position="282"/>
        <end position="303"/>
    </location>
</feature>
<evidence type="ECO:0000313" key="4">
    <source>
        <dbReference type="Proteomes" id="UP000189580"/>
    </source>
</evidence>
<name>A0A161HLL4_9ASCO</name>
<dbReference type="EMBL" id="CP014502">
    <property type="protein sequence ID" value="ANB14287.1"/>
    <property type="molecule type" value="Genomic_DNA"/>
</dbReference>
<dbReference type="OrthoDB" id="10041630at2759"/>
<feature type="compositionally biased region" description="Low complexity" evidence="1">
    <location>
        <begin position="215"/>
        <end position="238"/>
    </location>
</feature>
<protein>
    <submittedName>
        <fullName evidence="3">Uncharacterized protein</fullName>
    </submittedName>
</protein>
<dbReference type="KEGG" id="slb:AWJ20_5252"/>
<sequence>MPSPIFLSRPSAGFTFVSVFRGAQLTVLGTYRALRNPELIKHGYYRKAAIAVGISIVVQLILWLPLVVLRWALEFSAYISGSSNHHTESVIDTLRFLQNNVFNVGPLLISGVRFFKPEMDDLFLISLKFVDRVYKSKHPDTDRQYYPALIESGRHYQRVDGIGGSRVSSWVEHVVPGWVVQNTTINGHTAPSLPPRPTSSASNTPPSTPPPDQPPAQSIATNNNNNNSNINSRRNNGSRGSKRAFFDFLANYVQRSGTTLLALLFSHVPIIGPLVLPVLSFMSFNSVAGTPAAVVVFAIGFMVPRRMMIVFLSSFWGSRSLVHELLIPYFSRLSFSKPQKTLWFSNRQGIMFGFGAGFYLFMKIPFIGVLVYGLAEASAAYLITKVSDPPPLQIVKISQWTEHQTHWTADDKVISERIDSDDGFSSANFSASIPGGPGGWTS</sequence>